<comment type="caution">
    <text evidence="2">The sequence shown here is derived from an EMBL/GenBank/DDBJ whole genome shotgun (WGS) entry which is preliminary data.</text>
</comment>
<feature type="transmembrane region" description="Helical" evidence="1">
    <location>
        <begin position="12"/>
        <end position="35"/>
    </location>
</feature>
<name>A0ABU0EMW2_9PSEU</name>
<keyword evidence="1" id="KW-0472">Membrane</keyword>
<gene>
    <name evidence="2" type="ORF">FB470_000612</name>
</gene>
<dbReference type="EMBL" id="JAUSUT010000001">
    <property type="protein sequence ID" value="MDQ0376618.1"/>
    <property type="molecule type" value="Genomic_DNA"/>
</dbReference>
<sequence>MVVQLVQPISWWATAATIANTVGVLAAITFGIANLRQRSADEKRRVAEEEAKSLAQARLVITGQGHVGVREADPAMPDDELPYLMEFPFANHGDRPVLDVHPEIWREIEPGNPESAQRFMVRQPVVASGESTTLTMRLQEDPSQGFMGWLIRWTDADGKQWYRDDPDQDAPRRYIWQRPGEARHLPG</sequence>
<accession>A0ABU0EMW2</accession>
<organism evidence="2 3">
    <name type="scientific">Amycolatopsis thermophila</name>
    <dbReference type="NCBI Taxonomy" id="206084"/>
    <lineage>
        <taxon>Bacteria</taxon>
        <taxon>Bacillati</taxon>
        <taxon>Actinomycetota</taxon>
        <taxon>Actinomycetes</taxon>
        <taxon>Pseudonocardiales</taxon>
        <taxon>Pseudonocardiaceae</taxon>
        <taxon>Amycolatopsis</taxon>
    </lineage>
</organism>
<evidence type="ECO:0000313" key="2">
    <source>
        <dbReference type="EMBL" id="MDQ0376618.1"/>
    </source>
</evidence>
<keyword evidence="3" id="KW-1185">Reference proteome</keyword>
<reference evidence="2 3" key="1">
    <citation type="submission" date="2023-07" db="EMBL/GenBank/DDBJ databases">
        <title>Sequencing the genomes of 1000 actinobacteria strains.</title>
        <authorList>
            <person name="Klenk H.-P."/>
        </authorList>
    </citation>
    <scope>NUCLEOTIDE SEQUENCE [LARGE SCALE GENOMIC DNA]</scope>
    <source>
        <strain evidence="2 3">DSM 45805</strain>
    </source>
</reference>
<keyword evidence="1" id="KW-1133">Transmembrane helix</keyword>
<protein>
    <submittedName>
        <fullName evidence="2">Uncharacterized protein</fullName>
    </submittedName>
</protein>
<evidence type="ECO:0000256" key="1">
    <source>
        <dbReference type="SAM" id="Phobius"/>
    </source>
</evidence>
<dbReference type="RefSeq" id="WP_306988546.1">
    <property type="nucleotide sequence ID" value="NZ_JAUSUT010000001.1"/>
</dbReference>
<proteinExistence type="predicted"/>
<dbReference type="Proteomes" id="UP001229651">
    <property type="component" value="Unassembled WGS sequence"/>
</dbReference>
<keyword evidence="1" id="KW-0812">Transmembrane</keyword>
<evidence type="ECO:0000313" key="3">
    <source>
        <dbReference type="Proteomes" id="UP001229651"/>
    </source>
</evidence>